<dbReference type="Pfam" id="PF00004">
    <property type="entry name" value="AAA"/>
    <property type="match status" value="1"/>
</dbReference>
<feature type="compositionally biased region" description="Polar residues" evidence="1">
    <location>
        <begin position="412"/>
        <end position="425"/>
    </location>
</feature>
<dbReference type="InterPro" id="IPR056599">
    <property type="entry name" value="AAA_lid_fung"/>
</dbReference>
<dbReference type="CDD" id="cd19481">
    <property type="entry name" value="RecA-like_protease"/>
    <property type="match status" value="1"/>
</dbReference>
<feature type="domain" description="AAA+ ATPase" evidence="2">
    <location>
        <begin position="513"/>
        <end position="640"/>
    </location>
</feature>
<dbReference type="SUPFAM" id="SSF52540">
    <property type="entry name" value="P-loop containing nucleoside triphosphate hydrolases"/>
    <property type="match status" value="1"/>
</dbReference>
<dbReference type="InterPro" id="IPR003959">
    <property type="entry name" value="ATPase_AAA_core"/>
</dbReference>
<evidence type="ECO:0000259" key="2">
    <source>
        <dbReference type="SMART" id="SM00382"/>
    </source>
</evidence>
<dbReference type="Pfam" id="PF22942">
    <property type="entry name" value="DUF7025"/>
    <property type="match status" value="1"/>
</dbReference>
<organism evidence="3 4">
    <name type="scientific">Aspergillus pseudoustus</name>
    <dbReference type="NCBI Taxonomy" id="1810923"/>
    <lineage>
        <taxon>Eukaryota</taxon>
        <taxon>Fungi</taxon>
        <taxon>Dikarya</taxon>
        <taxon>Ascomycota</taxon>
        <taxon>Pezizomycotina</taxon>
        <taxon>Eurotiomycetes</taxon>
        <taxon>Eurotiomycetidae</taxon>
        <taxon>Eurotiales</taxon>
        <taxon>Aspergillaceae</taxon>
        <taxon>Aspergillus</taxon>
        <taxon>Aspergillus subgen. Nidulantes</taxon>
    </lineage>
</organism>
<feature type="region of interest" description="Disordered" evidence="1">
    <location>
        <begin position="412"/>
        <end position="439"/>
    </location>
</feature>
<protein>
    <submittedName>
        <fullName evidence="3">P-loop containing nucleoside triphosphate hydrolase protein</fullName>
    </submittedName>
</protein>
<feature type="compositionally biased region" description="Polar residues" evidence="1">
    <location>
        <begin position="15"/>
        <end position="28"/>
    </location>
</feature>
<dbReference type="InterPro" id="IPR054289">
    <property type="entry name" value="DUF7025"/>
</dbReference>
<keyword evidence="4" id="KW-1185">Reference proteome</keyword>
<gene>
    <name evidence="3" type="ORF">BJY01DRAFT_237952</name>
</gene>
<keyword evidence="3" id="KW-0378">Hydrolase</keyword>
<name>A0ABR4JCF0_9EURO</name>
<dbReference type="GO" id="GO:0016787">
    <property type="term" value="F:hydrolase activity"/>
    <property type="evidence" value="ECO:0007669"/>
    <property type="project" value="UniProtKB-KW"/>
</dbReference>
<dbReference type="InterPro" id="IPR027417">
    <property type="entry name" value="P-loop_NTPase"/>
</dbReference>
<dbReference type="SMART" id="SM00382">
    <property type="entry name" value="AAA"/>
    <property type="match status" value="1"/>
</dbReference>
<dbReference type="Pfam" id="PF23232">
    <property type="entry name" value="AAA_lid_13"/>
    <property type="match status" value="1"/>
</dbReference>
<proteinExistence type="predicted"/>
<dbReference type="Gene3D" id="3.40.50.300">
    <property type="entry name" value="P-loop containing nucleotide triphosphate hydrolases"/>
    <property type="match status" value="1"/>
</dbReference>
<evidence type="ECO:0000313" key="3">
    <source>
        <dbReference type="EMBL" id="KAL2837239.1"/>
    </source>
</evidence>
<comment type="caution">
    <text evidence="3">The sequence shown here is derived from an EMBL/GenBank/DDBJ whole genome shotgun (WGS) entry which is preliminary data.</text>
</comment>
<evidence type="ECO:0000256" key="1">
    <source>
        <dbReference type="SAM" id="MobiDB-lite"/>
    </source>
</evidence>
<evidence type="ECO:0000313" key="4">
    <source>
        <dbReference type="Proteomes" id="UP001610446"/>
    </source>
</evidence>
<dbReference type="EMBL" id="JBFXLU010000164">
    <property type="protein sequence ID" value="KAL2837239.1"/>
    <property type="molecule type" value="Genomic_DNA"/>
</dbReference>
<accession>A0ABR4JCF0</accession>
<dbReference type="Proteomes" id="UP001610446">
    <property type="component" value="Unassembled WGS sequence"/>
</dbReference>
<dbReference type="PANTHER" id="PTHR46411">
    <property type="entry name" value="FAMILY ATPASE, PUTATIVE-RELATED"/>
    <property type="match status" value="1"/>
</dbReference>
<feature type="region of interest" description="Disordered" evidence="1">
    <location>
        <begin position="1"/>
        <end position="55"/>
    </location>
</feature>
<dbReference type="InterPro" id="IPR003593">
    <property type="entry name" value="AAA+_ATPase"/>
</dbReference>
<dbReference type="PANTHER" id="PTHR46411:SF2">
    <property type="entry name" value="AAA+ ATPASE DOMAIN-CONTAINING PROTEIN"/>
    <property type="match status" value="1"/>
</dbReference>
<sequence>MASGNSQMLPHLTRRGSQNITQANGTSQFERHGPLSEDTPANRLASDADSEHDSSYTTIIQSLSENYGLNGHRDLLDRVRDLERENALLKSWIDPDSAHGGRPFSQVVYRFKWDDRVFFKPPVWFREDGTRYSLRGSSLAMKSAHFLQQSSNLAFVIYKTYNPETADAPAKVTGKEPELPPLPKPDTEAVLFASKEMRSAMQAYLESQPNFKHLFPSFDISKEIASPYLFWYCFRLSYGLTLLNIPSFQKDLIKLFADWVASYYGAEYEHTDSQIARGVISCQSMKYLIRPGDPLVFQSKGFPQAYQATSWVIPKPTYKYDTKKDDRFVKSWEVSVWSYEFDGAFHQKPSTVEIKLEVTKQDEEVALSSLEVTPLDYTSRELREKLERRGKTFWACRKKKFISYSGEDDIDSLNNSKPPSTTNRTEIPRERMDDDEPPTAPEIFFFPPRIVGFNLRRKKWVNLEVDLINEVEWNKKAFENLVIDEKTKELVQALITNRLKAEQGTDMIDDKGNGLTILLHGGPGTGKTFTAESVAELAEKPLYRVTCGDIGTLPENVEHYLESALHLGKIWDCIVLLDEADVFLQERTLSDLQRNALVTVFLRILEYYDGILILTSNRVGTFDEAFKSRIQISLHYPNLTRSQRFKIWRNLINRLKRLEDPDIDFDDIDCYIGELADQEMNGREIRNAITTSRQLAKFKGKSMSYADLRHVLDVSRRFDTYLSSLKEGLTDDDIARDSGIR</sequence>
<reference evidence="3 4" key="1">
    <citation type="submission" date="2024-07" db="EMBL/GenBank/DDBJ databases">
        <title>Section-level genome sequencing and comparative genomics of Aspergillus sections Usti and Cavernicolus.</title>
        <authorList>
            <consortium name="Lawrence Berkeley National Laboratory"/>
            <person name="Nybo J.L."/>
            <person name="Vesth T.C."/>
            <person name="Theobald S."/>
            <person name="Frisvad J.C."/>
            <person name="Larsen T.O."/>
            <person name="Kjaerboelling I."/>
            <person name="Rothschild-Mancinelli K."/>
            <person name="Lyhne E.K."/>
            <person name="Kogle M.E."/>
            <person name="Barry K."/>
            <person name="Clum A."/>
            <person name="Na H."/>
            <person name="Ledsgaard L."/>
            <person name="Lin J."/>
            <person name="Lipzen A."/>
            <person name="Kuo A."/>
            <person name="Riley R."/>
            <person name="Mondo S."/>
            <person name="Labutti K."/>
            <person name="Haridas S."/>
            <person name="Pangalinan J."/>
            <person name="Salamov A.A."/>
            <person name="Simmons B.A."/>
            <person name="Magnuson J.K."/>
            <person name="Chen J."/>
            <person name="Drula E."/>
            <person name="Henrissat B."/>
            <person name="Wiebenga A."/>
            <person name="Lubbers R.J."/>
            <person name="Gomes A.C."/>
            <person name="Makela M.R."/>
            <person name="Stajich J."/>
            <person name="Grigoriev I.V."/>
            <person name="Mortensen U.H."/>
            <person name="De Vries R.P."/>
            <person name="Baker S.E."/>
            <person name="Andersen M.R."/>
        </authorList>
    </citation>
    <scope>NUCLEOTIDE SEQUENCE [LARGE SCALE GENOMIC DNA]</scope>
    <source>
        <strain evidence="3 4">CBS 123904</strain>
    </source>
</reference>